<evidence type="ECO:0000256" key="9">
    <source>
        <dbReference type="PROSITE-ProRule" id="PRU00282"/>
    </source>
</evidence>
<keyword evidence="6" id="KW-1133">Transmembrane helix</keyword>
<comment type="similarity">
    <text evidence="2 10">Belongs to the mitochondrial carrier (TC 2.A.29) family.</text>
</comment>
<dbReference type="Gene3D" id="1.50.40.10">
    <property type="entry name" value="Mitochondrial carrier domain"/>
    <property type="match status" value="1"/>
</dbReference>
<evidence type="ECO:0000256" key="4">
    <source>
        <dbReference type="ARBA" id="ARBA00022692"/>
    </source>
</evidence>
<reference evidence="11" key="1">
    <citation type="submission" date="2021-01" db="EMBL/GenBank/DDBJ databases">
        <authorList>
            <person name="Corre E."/>
            <person name="Pelletier E."/>
            <person name="Niang G."/>
            <person name="Scheremetjew M."/>
            <person name="Finn R."/>
            <person name="Kale V."/>
            <person name="Holt S."/>
            <person name="Cochrane G."/>
            <person name="Meng A."/>
            <person name="Brown T."/>
            <person name="Cohen L."/>
        </authorList>
    </citation>
    <scope>NUCLEOTIDE SEQUENCE</scope>
    <source>
        <strain evidence="11">308</strain>
    </source>
</reference>
<comment type="subcellular location">
    <subcellularLocation>
        <location evidence="1">Mitochondrion membrane</location>
        <topology evidence="1">Multi-pass membrane protein</topology>
    </subcellularLocation>
</comment>
<dbReference type="AlphaFoldDB" id="A0A7S1B958"/>
<dbReference type="GO" id="GO:0071913">
    <property type="term" value="F:citrate secondary active transmembrane transporter activity"/>
    <property type="evidence" value="ECO:0007669"/>
    <property type="project" value="TreeGrafter"/>
</dbReference>
<dbReference type="PANTHER" id="PTHR45788">
    <property type="entry name" value="SUCCINATE/FUMARATE MITOCHONDRIAL TRANSPORTER-RELATED"/>
    <property type="match status" value="1"/>
</dbReference>
<dbReference type="Pfam" id="PF00153">
    <property type="entry name" value="Mito_carr"/>
    <property type="match status" value="3"/>
</dbReference>
<keyword evidence="7" id="KW-0496">Mitochondrion</keyword>
<protein>
    <submittedName>
        <fullName evidence="11">Uncharacterized protein</fullName>
    </submittedName>
</protein>
<evidence type="ECO:0000256" key="6">
    <source>
        <dbReference type="ARBA" id="ARBA00022989"/>
    </source>
</evidence>
<feature type="repeat" description="Solcar" evidence="9">
    <location>
        <begin position="8"/>
        <end position="91"/>
    </location>
</feature>
<dbReference type="SUPFAM" id="SSF103506">
    <property type="entry name" value="Mitochondrial carrier"/>
    <property type="match status" value="1"/>
</dbReference>
<dbReference type="EMBL" id="HBFR01008831">
    <property type="protein sequence ID" value="CAD8879201.1"/>
    <property type="molecule type" value="Transcribed_RNA"/>
</dbReference>
<organism evidence="11">
    <name type="scientific">Corethron hystrix</name>
    <dbReference type="NCBI Taxonomy" id="216773"/>
    <lineage>
        <taxon>Eukaryota</taxon>
        <taxon>Sar</taxon>
        <taxon>Stramenopiles</taxon>
        <taxon>Ochrophyta</taxon>
        <taxon>Bacillariophyta</taxon>
        <taxon>Coscinodiscophyceae</taxon>
        <taxon>Corethrophycidae</taxon>
        <taxon>Corethrales</taxon>
        <taxon>Corethraceae</taxon>
        <taxon>Corethron</taxon>
    </lineage>
</organism>
<dbReference type="GO" id="GO:0031966">
    <property type="term" value="C:mitochondrial membrane"/>
    <property type="evidence" value="ECO:0007669"/>
    <property type="project" value="UniProtKB-SubCell"/>
</dbReference>
<dbReference type="InterPro" id="IPR049563">
    <property type="entry name" value="TXTP-like"/>
</dbReference>
<dbReference type="InterPro" id="IPR018108">
    <property type="entry name" value="MCP_transmembrane"/>
</dbReference>
<evidence type="ECO:0000256" key="10">
    <source>
        <dbReference type="RuleBase" id="RU000488"/>
    </source>
</evidence>
<accession>A0A7S1B958</accession>
<proteinExistence type="inferred from homology"/>
<evidence type="ECO:0000256" key="2">
    <source>
        <dbReference type="ARBA" id="ARBA00006375"/>
    </source>
</evidence>
<dbReference type="InterPro" id="IPR023395">
    <property type="entry name" value="MCP_dom_sf"/>
</dbReference>
<dbReference type="PANTHER" id="PTHR45788:SF4">
    <property type="entry name" value="TRICARBOXYLATE TRANSPORT PROTEIN, MITOCHONDRIAL"/>
    <property type="match status" value="1"/>
</dbReference>
<gene>
    <name evidence="11" type="ORF">CHYS00102_LOCUS6385</name>
</gene>
<evidence type="ECO:0000256" key="3">
    <source>
        <dbReference type="ARBA" id="ARBA00022448"/>
    </source>
</evidence>
<evidence type="ECO:0000256" key="5">
    <source>
        <dbReference type="ARBA" id="ARBA00022737"/>
    </source>
</evidence>
<dbReference type="GO" id="GO:0006843">
    <property type="term" value="P:mitochondrial citrate transmembrane transport"/>
    <property type="evidence" value="ECO:0007669"/>
    <property type="project" value="TreeGrafter"/>
</dbReference>
<evidence type="ECO:0000313" key="11">
    <source>
        <dbReference type="EMBL" id="CAD8879201.1"/>
    </source>
</evidence>
<keyword evidence="3 10" id="KW-0813">Transport</keyword>
<sequence length="308" mass="33286">MAPVDKPKHKGKALVAGACAGIFEISCTYPTEYVKTTMQLSTKKVSVPTIIKDTMSSAGPLGFYRGLPSMVYFAGPKASTRFFAFEYFSALLNGDSGDRFGLGKAKGFVAGLGAGTMEAIFITTPQETIKVRLINDAFRTDGPPKYKSFSHGVRSIVGEFGFGGLYKGLFPTIIKVSTAQATRFGVFQVIPPTMRDTPIKAAGAGAFAGGVSVLLFQGIDVIKSRMQGLEASKYRSTAHCVSEIFKNEGFLAFYKGVGPRLTRVCLEVGITMSMYGEIVKAVSRIVNTAESFITCSNNINYTFFFHQF</sequence>
<keyword evidence="8 9" id="KW-0472">Membrane</keyword>
<keyword evidence="5" id="KW-0677">Repeat</keyword>
<feature type="repeat" description="Solcar" evidence="9">
    <location>
        <begin position="196"/>
        <end position="281"/>
    </location>
</feature>
<dbReference type="PROSITE" id="PS50920">
    <property type="entry name" value="SOLCAR"/>
    <property type="match status" value="3"/>
</dbReference>
<evidence type="ECO:0000256" key="1">
    <source>
        <dbReference type="ARBA" id="ARBA00004225"/>
    </source>
</evidence>
<keyword evidence="4 9" id="KW-0812">Transmembrane</keyword>
<name>A0A7S1B958_9STRA</name>
<evidence type="ECO:0000256" key="8">
    <source>
        <dbReference type="ARBA" id="ARBA00023136"/>
    </source>
</evidence>
<feature type="repeat" description="Solcar" evidence="9">
    <location>
        <begin position="102"/>
        <end position="193"/>
    </location>
</feature>
<evidence type="ECO:0000256" key="7">
    <source>
        <dbReference type="ARBA" id="ARBA00023128"/>
    </source>
</evidence>